<dbReference type="VEuPathDB" id="FungiDB:MAPG_09668"/>
<sequence length="106" mass="10691">MTGKVVRLLASRANGRPPLAPPAGATRQARPSTNPAAQGLTCSTCKRGAGAPYSPFLRGAQGAESQARQAAPDFPSAPAAALLPGPPRQRSLTPSGGCSDSSQKIK</sequence>
<reference evidence="3" key="5">
    <citation type="submission" date="2015-06" db="UniProtKB">
        <authorList>
            <consortium name="EnsemblFungi"/>
        </authorList>
    </citation>
    <scope>IDENTIFICATION</scope>
    <source>
        <strain evidence="3">ATCC 64411</strain>
    </source>
</reference>
<feature type="compositionally biased region" description="Polar residues" evidence="1">
    <location>
        <begin position="29"/>
        <end position="44"/>
    </location>
</feature>
<gene>
    <name evidence="2" type="ORF">MAPG_09668</name>
</gene>
<evidence type="ECO:0000256" key="1">
    <source>
        <dbReference type="SAM" id="MobiDB-lite"/>
    </source>
</evidence>
<protein>
    <submittedName>
        <fullName evidence="2 3">Uncharacterized protein</fullName>
    </submittedName>
</protein>
<dbReference type="AlphaFoldDB" id="A0A0C4EAJ4"/>
<keyword evidence="4" id="KW-1185">Reference proteome</keyword>
<organism evidence="3 4">
    <name type="scientific">Magnaporthiopsis poae (strain ATCC 64411 / 73-15)</name>
    <name type="common">Kentucky bluegrass fungus</name>
    <name type="synonym">Magnaporthe poae</name>
    <dbReference type="NCBI Taxonomy" id="644358"/>
    <lineage>
        <taxon>Eukaryota</taxon>
        <taxon>Fungi</taxon>
        <taxon>Dikarya</taxon>
        <taxon>Ascomycota</taxon>
        <taxon>Pezizomycotina</taxon>
        <taxon>Sordariomycetes</taxon>
        <taxon>Sordariomycetidae</taxon>
        <taxon>Magnaporthales</taxon>
        <taxon>Magnaporthaceae</taxon>
        <taxon>Magnaporthiopsis</taxon>
    </lineage>
</organism>
<reference evidence="4" key="2">
    <citation type="submission" date="2010-05" db="EMBL/GenBank/DDBJ databases">
        <title>The genome sequence of Magnaporthe poae strain ATCC 64411.</title>
        <authorList>
            <person name="Ma L.-J."/>
            <person name="Dead R."/>
            <person name="Young S."/>
            <person name="Zeng Q."/>
            <person name="Koehrsen M."/>
            <person name="Alvarado L."/>
            <person name="Berlin A."/>
            <person name="Chapman S.B."/>
            <person name="Chen Z."/>
            <person name="Freedman E."/>
            <person name="Gellesch M."/>
            <person name="Goldberg J."/>
            <person name="Griggs A."/>
            <person name="Gujja S."/>
            <person name="Heilman E.R."/>
            <person name="Heiman D."/>
            <person name="Hepburn T."/>
            <person name="Howarth C."/>
            <person name="Jen D."/>
            <person name="Larson L."/>
            <person name="Mehta T."/>
            <person name="Neiman D."/>
            <person name="Pearson M."/>
            <person name="Roberts A."/>
            <person name="Saif S."/>
            <person name="Shea T."/>
            <person name="Shenoy N."/>
            <person name="Sisk P."/>
            <person name="Stolte C."/>
            <person name="Sykes S."/>
            <person name="Walk T."/>
            <person name="White J."/>
            <person name="Yandava C."/>
            <person name="Haas B."/>
            <person name="Nusbaum C."/>
            <person name="Birren B."/>
        </authorList>
    </citation>
    <scope>NUCLEOTIDE SEQUENCE [LARGE SCALE GENOMIC DNA]</scope>
    <source>
        <strain evidence="4">ATCC 64411 / 73-15</strain>
    </source>
</reference>
<dbReference type="EnsemblFungi" id="MAPG_09668T0">
    <property type="protein sequence ID" value="MAPG_09668T0"/>
    <property type="gene ID" value="MAPG_09668"/>
</dbReference>
<dbReference type="EMBL" id="ADBL01002476">
    <property type="status" value="NOT_ANNOTATED_CDS"/>
    <property type="molecule type" value="Genomic_DNA"/>
</dbReference>
<proteinExistence type="predicted"/>
<reference evidence="2" key="3">
    <citation type="submission" date="2011-03" db="EMBL/GenBank/DDBJ databases">
        <title>Annotation of Magnaporthe poae ATCC 64411.</title>
        <authorList>
            <person name="Ma L.-J."/>
            <person name="Dead R."/>
            <person name="Young S.K."/>
            <person name="Zeng Q."/>
            <person name="Gargeya S."/>
            <person name="Fitzgerald M."/>
            <person name="Haas B."/>
            <person name="Abouelleil A."/>
            <person name="Alvarado L."/>
            <person name="Arachchi H.M."/>
            <person name="Berlin A."/>
            <person name="Brown A."/>
            <person name="Chapman S.B."/>
            <person name="Chen Z."/>
            <person name="Dunbar C."/>
            <person name="Freedman E."/>
            <person name="Gearin G."/>
            <person name="Gellesch M."/>
            <person name="Goldberg J."/>
            <person name="Griggs A."/>
            <person name="Gujja S."/>
            <person name="Heiman D."/>
            <person name="Howarth C."/>
            <person name="Larson L."/>
            <person name="Lui A."/>
            <person name="MacDonald P.J.P."/>
            <person name="Mehta T."/>
            <person name="Montmayeur A."/>
            <person name="Murphy C."/>
            <person name="Neiman D."/>
            <person name="Pearson M."/>
            <person name="Priest M."/>
            <person name="Roberts A."/>
            <person name="Saif S."/>
            <person name="Shea T."/>
            <person name="Shenoy N."/>
            <person name="Sisk P."/>
            <person name="Stolte C."/>
            <person name="Sykes S."/>
            <person name="Yandava C."/>
            <person name="Wortman J."/>
            <person name="Nusbaum C."/>
            <person name="Birren B."/>
        </authorList>
    </citation>
    <scope>NUCLEOTIDE SEQUENCE</scope>
    <source>
        <strain evidence="2">ATCC 64411</strain>
    </source>
</reference>
<name>A0A0C4EAJ4_MAGP6</name>
<reference evidence="2" key="1">
    <citation type="submission" date="2010-05" db="EMBL/GenBank/DDBJ databases">
        <title>The Genome Sequence of Magnaporthe poae strain ATCC 64411.</title>
        <authorList>
            <consortium name="The Broad Institute Genome Sequencing Platform"/>
            <consortium name="Broad Institute Genome Sequencing Center for Infectious Disease"/>
            <person name="Ma L.-J."/>
            <person name="Dead R."/>
            <person name="Young S."/>
            <person name="Zeng Q."/>
            <person name="Koehrsen M."/>
            <person name="Alvarado L."/>
            <person name="Berlin A."/>
            <person name="Chapman S.B."/>
            <person name="Chen Z."/>
            <person name="Freedman E."/>
            <person name="Gellesch M."/>
            <person name="Goldberg J."/>
            <person name="Griggs A."/>
            <person name="Gujja S."/>
            <person name="Heilman E.R."/>
            <person name="Heiman D."/>
            <person name="Hepburn T."/>
            <person name="Howarth C."/>
            <person name="Jen D."/>
            <person name="Larson L."/>
            <person name="Mehta T."/>
            <person name="Neiman D."/>
            <person name="Pearson M."/>
            <person name="Roberts A."/>
            <person name="Saif S."/>
            <person name="Shea T."/>
            <person name="Shenoy N."/>
            <person name="Sisk P."/>
            <person name="Stolte C."/>
            <person name="Sykes S."/>
            <person name="Walk T."/>
            <person name="White J."/>
            <person name="Yandava C."/>
            <person name="Haas B."/>
            <person name="Nusbaum C."/>
            <person name="Birren B."/>
        </authorList>
    </citation>
    <scope>NUCLEOTIDE SEQUENCE</scope>
    <source>
        <strain evidence="2">ATCC 64411</strain>
    </source>
</reference>
<dbReference type="EMBL" id="GL876976">
    <property type="protein sequence ID" value="KLU91145.1"/>
    <property type="molecule type" value="Genomic_DNA"/>
</dbReference>
<dbReference type="Proteomes" id="UP000011715">
    <property type="component" value="Unassembled WGS sequence"/>
</dbReference>
<evidence type="ECO:0000313" key="4">
    <source>
        <dbReference type="Proteomes" id="UP000011715"/>
    </source>
</evidence>
<accession>A0A0C4EAJ4</accession>
<reference evidence="3" key="4">
    <citation type="journal article" date="2015" name="G3 (Bethesda)">
        <title>Genome sequences of three phytopathogenic species of the Magnaporthaceae family of fungi.</title>
        <authorList>
            <person name="Okagaki L.H."/>
            <person name="Nunes C.C."/>
            <person name="Sailsbery J."/>
            <person name="Clay B."/>
            <person name="Brown D."/>
            <person name="John T."/>
            <person name="Oh Y."/>
            <person name="Young N."/>
            <person name="Fitzgerald M."/>
            <person name="Haas B.J."/>
            <person name="Zeng Q."/>
            <person name="Young S."/>
            <person name="Adiconis X."/>
            <person name="Fan L."/>
            <person name="Levin J.Z."/>
            <person name="Mitchell T.K."/>
            <person name="Okubara P.A."/>
            <person name="Farman M.L."/>
            <person name="Kohn L.M."/>
            <person name="Birren B."/>
            <person name="Ma L.-J."/>
            <person name="Dean R.A."/>
        </authorList>
    </citation>
    <scope>NUCLEOTIDE SEQUENCE</scope>
    <source>
        <strain evidence="3">ATCC 64411 / 73-15</strain>
    </source>
</reference>
<feature type="region of interest" description="Disordered" evidence="1">
    <location>
        <begin position="10"/>
        <end position="106"/>
    </location>
</feature>
<evidence type="ECO:0000313" key="3">
    <source>
        <dbReference type="EnsemblFungi" id="MAPG_09668T0"/>
    </source>
</evidence>
<evidence type="ECO:0000313" key="2">
    <source>
        <dbReference type="EMBL" id="KLU91145.1"/>
    </source>
</evidence>
<feature type="compositionally biased region" description="Low complexity" evidence="1">
    <location>
        <begin position="70"/>
        <end position="83"/>
    </location>
</feature>
<feature type="compositionally biased region" description="Polar residues" evidence="1">
    <location>
        <begin position="90"/>
        <end position="106"/>
    </location>
</feature>